<sequence>MKANKEKTLDCLARLEGQVRGIAKWLRPTAIAWTS</sequence>
<dbReference type="EMBL" id="CP085144">
    <property type="protein sequence ID" value="UOA15570.1"/>
    <property type="molecule type" value="Genomic_DNA"/>
</dbReference>
<reference evidence="2" key="1">
    <citation type="journal article" date="2022" name="Microorganisms">
        <title>Beyond the ABCs#Discovery of Three New Plasmid Types in Rhodobacterales (RepQ, RepY, RepW).</title>
        <authorList>
            <person name="Freese H.M."/>
            <person name="Ringel V."/>
            <person name="Overmann J."/>
            <person name="Petersen J."/>
        </authorList>
    </citation>
    <scope>NUCLEOTIDE SEQUENCE [LARGE SCALE GENOMIC DNA]</scope>
    <source>
        <strain evidence="2">DSM 109990</strain>
    </source>
</reference>
<accession>A0ABY3ZN82</accession>
<name>A0ABY3ZN82_9RHOB</name>
<organism evidence="1 2">
    <name type="scientific">Sulfitobacter dubius</name>
    <dbReference type="NCBI Taxonomy" id="218673"/>
    <lineage>
        <taxon>Bacteria</taxon>
        <taxon>Pseudomonadati</taxon>
        <taxon>Pseudomonadota</taxon>
        <taxon>Alphaproteobacteria</taxon>
        <taxon>Rhodobacterales</taxon>
        <taxon>Roseobacteraceae</taxon>
        <taxon>Sulfitobacter</taxon>
    </lineage>
</organism>
<dbReference type="Proteomes" id="UP000831019">
    <property type="component" value="Chromosome"/>
</dbReference>
<evidence type="ECO:0000313" key="2">
    <source>
        <dbReference type="Proteomes" id="UP000831019"/>
    </source>
</evidence>
<proteinExistence type="predicted"/>
<keyword evidence="2" id="KW-1185">Reference proteome</keyword>
<protein>
    <submittedName>
        <fullName evidence="1">Uncharacterized protein</fullName>
    </submittedName>
</protein>
<gene>
    <name evidence="1" type="ORF">DSM109990_02412</name>
</gene>
<evidence type="ECO:0000313" key="1">
    <source>
        <dbReference type="EMBL" id="UOA15570.1"/>
    </source>
</evidence>